<feature type="chain" id="PRO_5045725095" evidence="2">
    <location>
        <begin position="29"/>
        <end position="434"/>
    </location>
</feature>
<dbReference type="Pfam" id="PF13435">
    <property type="entry name" value="Cytochrome_C554"/>
    <property type="match status" value="1"/>
</dbReference>
<reference evidence="4 5" key="1">
    <citation type="submission" date="2023-09" db="EMBL/GenBank/DDBJ databases">
        <authorList>
            <person name="Rey-Velasco X."/>
        </authorList>
    </citation>
    <scope>NUCLEOTIDE SEQUENCE [LARGE SCALE GENOMIC DNA]</scope>
    <source>
        <strain evidence="4 5">P385</strain>
    </source>
</reference>
<name>A0ABU3B9P1_9GAMM</name>
<keyword evidence="5" id="KW-1185">Reference proteome</keyword>
<dbReference type="Gene3D" id="1.10.1130.10">
    <property type="entry name" value="Flavocytochrome C3, Chain A"/>
    <property type="match status" value="1"/>
</dbReference>
<dbReference type="InterPro" id="IPR036280">
    <property type="entry name" value="Multihaem_cyt_sf"/>
</dbReference>
<organism evidence="4 5">
    <name type="scientific">Spectribacter acetivorans</name>
    <dbReference type="NCBI Taxonomy" id="3075603"/>
    <lineage>
        <taxon>Bacteria</taxon>
        <taxon>Pseudomonadati</taxon>
        <taxon>Pseudomonadota</taxon>
        <taxon>Gammaproteobacteria</taxon>
        <taxon>Salinisphaerales</taxon>
        <taxon>Salinisphaeraceae</taxon>
        <taxon>Spectribacter</taxon>
    </lineage>
</organism>
<feature type="domain" description="Cytochrome c-552/4" evidence="3">
    <location>
        <begin position="64"/>
        <end position="135"/>
    </location>
</feature>
<evidence type="ECO:0000259" key="3">
    <source>
        <dbReference type="Pfam" id="PF13435"/>
    </source>
</evidence>
<dbReference type="PANTHER" id="PTHR35038:SF6">
    <property type="entry name" value="SURFACE LOCALIZED DECAHEME CYTOCHROME C LIPOPROTEIN"/>
    <property type="match status" value="1"/>
</dbReference>
<evidence type="ECO:0000313" key="5">
    <source>
        <dbReference type="Proteomes" id="UP001259982"/>
    </source>
</evidence>
<dbReference type="EMBL" id="JAVRHY010000008">
    <property type="protein sequence ID" value="MDT0618795.1"/>
    <property type="molecule type" value="Genomic_DNA"/>
</dbReference>
<keyword evidence="1 2" id="KW-0732">Signal</keyword>
<comment type="caution">
    <text evidence="4">The sequence shown here is derived from an EMBL/GenBank/DDBJ whole genome shotgun (WGS) entry which is preliminary data.</text>
</comment>
<gene>
    <name evidence="4" type="ORF">RM531_09950</name>
</gene>
<accession>A0ABU3B9P1</accession>
<dbReference type="RefSeq" id="WP_311659000.1">
    <property type="nucleotide sequence ID" value="NZ_JAVRHY010000008.1"/>
</dbReference>
<dbReference type="InterPro" id="IPR023155">
    <property type="entry name" value="Cyt_c-552/4"/>
</dbReference>
<dbReference type="PANTHER" id="PTHR35038">
    <property type="entry name" value="DISSIMILATORY SULFITE REDUCTASE SIRA"/>
    <property type="match status" value="1"/>
</dbReference>
<evidence type="ECO:0000256" key="1">
    <source>
        <dbReference type="ARBA" id="ARBA00022729"/>
    </source>
</evidence>
<evidence type="ECO:0000256" key="2">
    <source>
        <dbReference type="SAM" id="SignalP"/>
    </source>
</evidence>
<sequence length="434" mass="48091">MVHHRTGFGSLLTCLATALAVVAGGAWATDKPGEQQIHLGVATCASSTCHGRVEAAEDSPVALNEYFIWSKYDSHANAFEVLKDEWSQRIATNMGLENAASAEACLACHTDYVPARQRGERFHLSDGIGCESCHGGAETWIDSHYGPDTSHADNLRQGMAPTEESLFQARMCQSCHLGDDERQITHEMMAAGHPRLRFELDTWLANMPPHHVVDADYSRRKNDAGSVERWVASNLAASEEYLSRLADHIGSKSLSPELSLFDCHACHRPMDTAIRRSVGERRLIPAGSLRPNDHALRMLGIIVELRDPDLAQVIRRGNRSLHAAAAQTASDFRSRAMQLRENVVRAAELFRGQPLSADDRHSLETTLLQRAADGWFRDYADAEQLFLGLQSLAAQVPTTTSRRYDALFRLLDDEQAFEPEKVAAEAGRLLRDSR</sequence>
<dbReference type="Proteomes" id="UP001259982">
    <property type="component" value="Unassembled WGS sequence"/>
</dbReference>
<feature type="signal peptide" evidence="2">
    <location>
        <begin position="1"/>
        <end position="28"/>
    </location>
</feature>
<proteinExistence type="predicted"/>
<dbReference type="SUPFAM" id="SSF48695">
    <property type="entry name" value="Multiheme cytochromes"/>
    <property type="match status" value="1"/>
</dbReference>
<dbReference type="InterPro" id="IPR051829">
    <property type="entry name" value="Multiheme_Cytochr_ET"/>
</dbReference>
<protein>
    <submittedName>
        <fullName evidence="4">Multiheme c-type cytochrome</fullName>
    </submittedName>
</protein>
<evidence type="ECO:0000313" key="4">
    <source>
        <dbReference type="EMBL" id="MDT0618795.1"/>
    </source>
</evidence>